<evidence type="ECO:0000313" key="2">
    <source>
        <dbReference type="EMBL" id="CAG8700625.1"/>
    </source>
</evidence>
<evidence type="ECO:0000256" key="1">
    <source>
        <dbReference type="SAM" id="Coils"/>
    </source>
</evidence>
<accession>A0A9N9HQR4</accession>
<proteinExistence type="predicted"/>
<keyword evidence="3" id="KW-1185">Reference proteome</keyword>
<reference evidence="2" key="1">
    <citation type="submission" date="2021-06" db="EMBL/GenBank/DDBJ databases">
        <authorList>
            <person name="Kallberg Y."/>
            <person name="Tangrot J."/>
            <person name="Rosling A."/>
        </authorList>
    </citation>
    <scope>NUCLEOTIDE SEQUENCE</scope>
    <source>
        <strain evidence="2">FL966</strain>
    </source>
</reference>
<evidence type="ECO:0000313" key="3">
    <source>
        <dbReference type="Proteomes" id="UP000789759"/>
    </source>
</evidence>
<organism evidence="2 3">
    <name type="scientific">Cetraspora pellucida</name>
    <dbReference type="NCBI Taxonomy" id="1433469"/>
    <lineage>
        <taxon>Eukaryota</taxon>
        <taxon>Fungi</taxon>
        <taxon>Fungi incertae sedis</taxon>
        <taxon>Mucoromycota</taxon>
        <taxon>Glomeromycotina</taxon>
        <taxon>Glomeromycetes</taxon>
        <taxon>Diversisporales</taxon>
        <taxon>Gigasporaceae</taxon>
        <taxon>Cetraspora</taxon>
    </lineage>
</organism>
<dbReference type="EMBL" id="CAJVQA010010768">
    <property type="protein sequence ID" value="CAG8700625.1"/>
    <property type="molecule type" value="Genomic_DNA"/>
</dbReference>
<dbReference type="Proteomes" id="UP000789759">
    <property type="component" value="Unassembled WGS sequence"/>
</dbReference>
<protein>
    <submittedName>
        <fullName evidence="2">24668_t:CDS:1</fullName>
    </submittedName>
</protein>
<gene>
    <name evidence="2" type="ORF">CPELLU_LOCUS11807</name>
</gene>
<name>A0A9N9HQR4_9GLOM</name>
<dbReference type="AlphaFoldDB" id="A0A9N9HQR4"/>
<feature type="coiled-coil region" evidence="1">
    <location>
        <begin position="16"/>
        <end position="48"/>
    </location>
</feature>
<keyword evidence="1" id="KW-0175">Coiled coil</keyword>
<comment type="caution">
    <text evidence="2">The sequence shown here is derived from an EMBL/GenBank/DDBJ whole genome shotgun (WGS) entry which is preliminary data.</text>
</comment>
<sequence length="93" mass="10897">MYNVLEVTKKACCEKCKEIIKERENLDKDLKEKKNKKSREEINEAIKNYIKILNCKGYNNIKEFVNNDITQVNGINDELNAEDNTIAENFNII</sequence>